<keyword evidence="7" id="KW-0255">Endonuclease</keyword>
<evidence type="ECO:0000256" key="2">
    <source>
        <dbReference type="SAM" id="MobiDB-lite"/>
    </source>
</evidence>
<dbReference type="GO" id="GO:0004519">
    <property type="term" value="F:endonuclease activity"/>
    <property type="evidence" value="ECO:0007669"/>
    <property type="project" value="UniProtKB-KW"/>
</dbReference>
<dbReference type="SUPFAM" id="SSF56219">
    <property type="entry name" value="DNase I-like"/>
    <property type="match status" value="1"/>
</dbReference>
<evidence type="ECO:0000256" key="1">
    <source>
        <dbReference type="ARBA" id="ARBA00022729"/>
    </source>
</evidence>
<gene>
    <name evidence="7" type="ORF">ESP50_16535</name>
</gene>
<protein>
    <submittedName>
        <fullName evidence="7">ExeM/NucH family extracellular endonuclease</fullName>
    </submittedName>
</protein>
<evidence type="ECO:0000313" key="7">
    <source>
        <dbReference type="EMBL" id="RXZ85137.1"/>
    </source>
</evidence>
<dbReference type="GO" id="GO:0008253">
    <property type="term" value="F:5'-nucleotidase activity"/>
    <property type="evidence" value="ECO:0007669"/>
    <property type="project" value="TreeGrafter"/>
</dbReference>
<dbReference type="PANTHER" id="PTHR11575">
    <property type="entry name" value="5'-NUCLEOTIDASE-RELATED"/>
    <property type="match status" value="1"/>
</dbReference>
<dbReference type="InterPro" id="IPR047971">
    <property type="entry name" value="ExeM-like"/>
</dbReference>
<proteinExistence type="predicted"/>
<evidence type="ECO:0000313" key="8">
    <source>
        <dbReference type="Proteomes" id="UP000292686"/>
    </source>
</evidence>
<dbReference type="Proteomes" id="UP000292686">
    <property type="component" value="Unassembled WGS sequence"/>
</dbReference>
<dbReference type="PANTHER" id="PTHR11575:SF24">
    <property type="entry name" value="5'-NUCLEOTIDASE"/>
    <property type="match status" value="1"/>
</dbReference>
<reference evidence="7 8" key="1">
    <citation type="submission" date="2019-01" db="EMBL/GenBank/DDBJ databases">
        <title>Agromyces.</title>
        <authorList>
            <person name="Li J."/>
        </authorList>
    </citation>
    <scope>NUCLEOTIDE SEQUENCE [LARGE SCALE GENOMIC DNA]</scope>
    <source>
        <strain evidence="7 8">DSM 23870</strain>
    </source>
</reference>
<dbReference type="SUPFAM" id="SSF55816">
    <property type="entry name" value="5'-nucleotidase (syn. UDP-sugar hydrolase), C-terminal domain"/>
    <property type="match status" value="1"/>
</dbReference>
<dbReference type="InterPro" id="IPR008334">
    <property type="entry name" value="5'-Nucleotdase_C"/>
</dbReference>
<dbReference type="InterPro" id="IPR036907">
    <property type="entry name" value="5'-Nucleotdase_C_sf"/>
</dbReference>
<dbReference type="InterPro" id="IPR006311">
    <property type="entry name" value="TAT_signal"/>
</dbReference>
<dbReference type="InterPro" id="IPR013783">
    <property type="entry name" value="Ig-like_fold"/>
</dbReference>
<evidence type="ECO:0000256" key="3">
    <source>
        <dbReference type="SAM" id="SignalP"/>
    </source>
</evidence>
<dbReference type="InterPro" id="IPR004843">
    <property type="entry name" value="Calcineurin-like_PHP"/>
</dbReference>
<dbReference type="CDD" id="cd10283">
    <property type="entry name" value="MnuA_DNase1-like"/>
    <property type="match status" value="1"/>
</dbReference>
<dbReference type="InterPro" id="IPR006179">
    <property type="entry name" value="5_nucleotidase/apyrase"/>
</dbReference>
<feature type="domain" description="Calcineurin-like phosphoesterase" evidence="4">
    <location>
        <begin position="622"/>
        <end position="841"/>
    </location>
</feature>
<dbReference type="GO" id="GO:0030288">
    <property type="term" value="C:outer membrane-bounded periplasmic space"/>
    <property type="evidence" value="ECO:0007669"/>
    <property type="project" value="TreeGrafter"/>
</dbReference>
<evidence type="ECO:0000259" key="4">
    <source>
        <dbReference type="Pfam" id="PF00149"/>
    </source>
</evidence>
<accession>A0A4Q2M1Y4</accession>
<feature type="signal peptide" evidence="3">
    <location>
        <begin position="1"/>
        <end position="34"/>
    </location>
</feature>
<dbReference type="OrthoDB" id="1016457at2"/>
<feature type="domain" description="Endonuclease/exonuclease/phosphatase" evidence="6">
    <location>
        <begin position="334"/>
        <end position="604"/>
    </location>
</feature>
<dbReference type="GO" id="GO:0005975">
    <property type="term" value="P:carbohydrate metabolic process"/>
    <property type="evidence" value="ECO:0007669"/>
    <property type="project" value="UniProtKB-ARBA"/>
</dbReference>
<sequence length="1343" mass="139903">METRMRRRTTFRLMALATAGALAGGLFATVPAYAADVTHTIAEVQGTGAATPLAGQTVTVDGVLTGDYRTGGYRGITIQTEGSGGVDAGDGASDGVFVFLGNAAAPGETGDLVRVTGRAEEFNGQTQINVGATGGTVELITAAVGLPEATPLPDSVIGADREQFESMLVSPEGTYRVVSSHTLFSFGELWLTAGETLPVKNTEQVQPGEEAQAIAAANRAARLLLDDGWSTRVDNAAHPNDQPYFTADTVVRNGDTVVFPETPYVLGWGFNEWRLQPTEPIDSESPAELKPTFESTNPRPETAPEVGGDVQIGAFNVFNYFTTLTQDNSQARGAATPEQFAIQKSKIVAAITGLDADIVALQEIENSVKLGLAPDTALADLVAGLNEAAGADVWSYVATPAALHDAAITDFITNAIIYRNDVVTPVGDSLTTVDETVWDIAREPIAQAFELSTGKVLSVVANHFKSKSPPSPNPGEPADGQGHFTAERVEQAQALLAFTDEVTAAAGSDDVYLIGDFNSYAQEDPIDVFTEAGWTDLVPAKAPGQYTYTFDGELGSLDHVIASPSAAATVTGVGVWNINSPEWSDRGYAYGATNPGDPFRSSDHDPVLVGVSSEVVPVDIDIVTINDFHGRIEPDGASAGAAVLAGAVQQVRAENPNTIFAAAGDLIGASTFTSFIQDDNPTIDALNAAGLDVSAAGNHEFDQGWADLRDRVQDRADFEYISSNVFLKDSDEHALAPYYTETLDGVTVGFIGAVTEELESLVSPAGIADLEVRDVVDSVNAVAADLTDGDDSNGEADVLVLLVHEGAATTAIGSVTDNSVFGQIVQGVDPGIAAIVSAHTHLAYNHVVGDTLVVSAGQYGQYFGQMKLSVDPVTKELLSITNELKPLVTVNPAPAPPTPLYPAVPEVQAIVDEAKAVADVLGAEKVGDITGDFNRALQPGTDSQGNPTLVENRGAESTLGNFVADVQLWAANQDREVDIAFMNPGGLRADLPFASRGANDPDGNVTYREAANVQPFANTLFTLTLTGEQVKKVLEEQWQPAGASRPFLKLGVNSELEYTYDPTAAAGARITSITLAGEPLDPAASYDVVANSFLAAGGDNFTTLGQGTNRADSGKIDLQSMVDYFAANGSASPDYAQRAVGVVISPPSGEAYAAGETVTLDLSSLDFSTTEPAAGEVTVSLGDTVLGTAPVDRTPVPTTDEGGRASVEITIPTGVSGPQVLEVAVAATGTSVSVPIVVAEEQPPQQPISTVTLGAPSKFLVKSGSSLSYTAYVIALGEGNAVGTLTVYDGSKAVGTAELTGDSNRATVKISGLSRGLHLLSARYVGTEPYTDSRSIPLPVLAW</sequence>
<dbReference type="Gene3D" id="2.60.40.10">
    <property type="entry name" value="Immunoglobulins"/>
    <property type="match status" value="1"/>
</dbReference>
<dbReference type="Pfam" id="PF00149">
    <property type="entry name" value="Metallophos"/>
    <property type="match status" value="1"/>
</dbReference>
<dbReference type="NCBIfam" id="NF033681">
    <property type="entry name" value="ExeM_NucH_DNase"/>
    <property type="match status" value="1"/>
</dbReference>
<evidence type="ECO:0000259" key="6">
    <source>
        <dbReference type="Pfam" id="PF03372"/>
    </source>
</evidence>
<feature type="chain" id="PRO_5020549003" evidence="3">
    <location>
        <begin position="35"/>
        <end position="1343"/>
    </location>
</feature>
<feature type="region of interest" description="Disordered" evidence="2">
    <location>
        <begin position="279"/>
        <end position="304"/>
    </location>
</feature>
<dbReference type="Gene3D" id="3.90.780.10">
    <property type="entry name" value="5'-Nucleotidase, C-terminal domain"/>
    <property type="match status" value="1"/>
</dbReference>
<dbReference type="Pfam" id="PF02872">
    <property type="entry name" value="5_nucleotid_C"/>
    <property type="match status" value="1"/>
</dbReference>
<dbReference type="PRINTS" id="PR01607">
    <property type="entry name" value="APYRASEFAMLY"/>
</dbReference>
<keyword evidence="8" id="KW-1185">Reference proteome</keyword>
<dbReference type="CDD" id="cd04486">
    <property type="entry name" value="YhcR_OBF_like"/>
    <property type="match status" value="1"/>
</dbReference>
<dbReference type="Gene3D" id="3.60.21.10">
    <property type="match status" value="1"/>
</dbReference>
<feature type="domain" description="5'-Nucleotidase C-terminal" evidence="5">
    <location>
        <begin position="948"/>
        <end position="1105"/>
    </location>
</feature>
<dbReference type="InterPro" id="IPR005135">
    <property type="entry name" value="Endo/exonuclease/phosphatase"/>
</dbReference>
<dbReference type="PROSITE" id="PS51318">
    <property type="entry name" value="TAT"/>
    <property type="match status" value="1"/>
</dbReference>
<dbReference type="EMBL" id="SDPM01000012">
    <property type="protein sequence ID" value="RXZ85137.1"/>
    <property type="molecule type" value="Genomic_DNA"/>
</dbReference>
<dbReference type="SUPFAM" id="SSF56300">
    <property type="entry name" value="Metallo-dependent phosphatases"/>
    <property type="match status" value="1"/>
</dbReference>
<dbReference type="GO" id="GO:0008768">
    <property type="term" value="F:UDP-sugar diphosphatase activity"/>
    <property type="evidence" value="ECO:0007669"/>
    <property type="project" value="TreeGrafter"/>
</dbReference>
<keyword evidence="1 3" id="KW-0732">Signal</keyword>
<dbReference type="InterPro" id="IPR036691">
    <property type="entry name" value="Endo/exonu/phosph_ase_sf"/>
</dbReference>
<keyword evidence="7" id="KW-0378">Hydrolase</keyword>
<evidence type="ECO:0000259" key="5">
    <source>
        <dbReference type="Pfam" id="PF02872"/>
    </source>
</evidence>
<comment type="caution">
    <text evidence="7">The sequence shown here is derived from an EMBL/GenBank/DDBJ whole genome shotgun (WGS) entry which is preliminary data.</text>
</comment>
<dbReference type="GO" id="GO:0009166">
    <property type="term" value="P:nucleotide catabolic process"/>
    <property type="evidence" value="ECO:0007669"/>
    <property type="project" value="InterPro"/>
</dbReference>
<dbReference type="Gene3D" id="3.60.10.10">
    <property type="entry name" value="Endonuclease/exonuclease/phosphatase"/>
    <property type="match status" value="1"/>
</dbReference>
<name>A0A4Q2M1Y4_9MICO</name>
<keyword evidence="7" id="KW-0540">Nuclease</keyword>
<dbReference type="Pfam" id="PF03372">
    <property type="entry name" value="Exo_endo_phos"/>
    <property type="match status" value="1"/>
</dbReference>
<dbReference type="InterPro" id="IPR029052">
    <property type="entry name" value="Metallo-depent_PP-like"/>
</dbReference>
<organism evidence="7 8">
    <name type="scientific">Agromyces atrinae</name>
    <dbReference type="NCBI Taxonomy" id="592376"/>
    <lineage>
        <taxon>Bacteria</taxon>
        <taxon>Bacillati</taxon>
        <taxon>Actinomycetota</taxon>
        <taxon>Actinomycetes</taxon>
        <taxon>Micrococcales</taxon>
        <taxon>Microbacteriaceae</taxon>
        <taxon>Agromyces</taxon>
    </lineage>
</organism>